<evidence type="ECO:0000313" key="6">
    <source>
        <dbReference type="Proteomes" id="UP000184364"/>
    </source>
</evidence>
<name>A0A1M6VVU6_9FLAO</name>
<feature type="chain" id="PRO_5012432407" evidence="3">
    <location>
        <begin position="36"/>
        <end position="431"/>
    </location>
</feature>
<dbReference type="Pfam" id="PF13884">
    <property type="entry name" value="Peptidase_S74"/>
    <property type="match status" value="1"/>
</dbReference>
<dbReference type="InterPro" id="IPR026444">
    <property type="entry name" value="Secre_tail"/>
</dbReference>
<sequence>MKTSNKLPKILRKTKKLQLVAGIVLSLTFSNSLHAQNASYSVNSIPIGGSLNAAFGVGALPSVSGLANVANGYLSMNANTSGSYNTAAGAYSLNRNVSGNYNAAFGYQALLGTMSVNNTAIGFRSLYLNTTGTDNSANGFAALYTNATGTFNTGLGSGADVASNALTNATAIGAGAIVNTSNKVRIGNATVTVVEGPVAYTFSDGRFKNNVKEEDVKGLSFISQLRPVVYNLDTNKITEFWSKNLSEEARAVSMNQNFTNANNIRHSGFIAQEVVEAAKKANYNFNGIHTPENENDNYSLAYSEFVVPLVKGMQEQQKMIENLQQQVNDLQKKLESKFTNNQSVLVSSMEQNVPNPFSRETEIKYNIVGQFRSAHIVIYDLSGKQIKTVPIKQAGASSVIITSDQLVAGLYMYSIWVDGKLIDSKRMVVTN</sequence>
<dbReference type="NCBIfam" id="TIGR04183">
    <property type="entry name" value="Por_Secre_tail"/>
    <property type="match status" value="1"/>
</dbReference>
<keyword evidence="1 3" id="KW-0732">Signal</keyword>
<evidence type="ECO:0000256" key="1">
    <source>
        <dbReference type="ARBA" id="ARBA00022729"/>
    </source>
</evidence>
<dbReference type="Proteomes" id="UP000184364">
    <property type="component" value="Unassembled WGS sequence"/>
</dbReference>
<gene>
    <name evidence="5" type="ORF">SAMN05444267_1008158</name>
</gene>
<feature type="signal peptide" evidence="3">
    <location>
        <begin position="1"/>
        <end position="35"/>
    </location>
</feature>
<dbReference type="InterPro" id="IPR030392">
    <property type="entry name" value="S74_ICA"/>
</dbReference>
<evidence type="ECO:0000259" key="4">
    <source>
        <dbReference type="PROSITE" id="PS51688"/>
    </source>
</evidence>
<evidence type="ECO:0000313" key="5">
    <source>
        <dbReference type="EMBL" id="SHK85593.1"/>
    </source>
</evidence>
<protein>
    <submittedName>
        <fullName evidence="5">Por secretion system C-terminal sorting domain-containing protein</fullName>
    </submittedName>
</protein>
<dbReference type="AlphaFoldDB" id="A0A1M6VVU6"/>
<dbReference type="EMBL" id="FRAV01000008">
    <property type="protein sequence ID" value="SHK85593.1"/>
    <property type="molecule type" value="Genomic_DNA"/>
</dbReference>
<evidence type="ECO:0000256" key="2">
    <source>
        <dbReference type="SAM" id="Coils"/>
    </source>
</evidence>
<keyword evidence="6" id="KW-1185">Reference proteome</keyword>
<feature type="domain" description="Peptidase S74" evidence="4">
    <location>
        <begin position="203"/>
        <end position="327"/>
    </location>
</feature>
<organism evidence="5 6">
    <name type="scientific">Chryseobacterium polytrichastri</name>
    <dbReference type="NCBI Taxonomy" id="1302687"/>
    <lineage>
        <taxon>Bacteria</taxon>
        <taxon>Pseudomonadati</taxon>
        <taxon>Bacteroidota</taxon>
        <taxon>Flavobacteriia</taxon>
        <taxon>Flavobacteriales</taxon>
        <taxon>Weeksellaceae</taxon>
        <taxon>Chryseobacterium group</taxon>
        <taxon>Chryseobacterium</taxon>
    </lineage>
</organism>
<evidence type="ECO:0000256" key="3">
    <source>
        <dbReference type="SAM" id="SignalP"/>
    </source>
</evidence>
<reference evidence="6" key="1">
    <citation type="submission" date="2016-11" db="EMBL/GenBank/DDBJ databases">
        <authorList>
            <person name="Varghese N."/>
            <person name="Submissions S."/>
        </authorList>
    </citation>
    <scope>NUCLEOTIDE SEQUENCE [LARGE SCALE GENOMIC DNA]</scope>
    <source>
        <strain evidence="6">DSM 26899</strain>
    </source>
</reference>
<accession>A0A1M6VVU6</accession>
<proteinExistence type="predicted"/>
<dbReference type="PROSITE" id="PS51688">
    <property type="entry name" value="ICA"/>
    <property type="match status" value="1"/>
</dbReference>
<dbReference type="RefSeq" id="WP_083547098.1">
    <property type="nucleotide sequence ID" value="NZ_FRAV01000008.1"/>
</dbReference>
<keyword evidence="2" id="KW-0175">Coiled coil</keyword>
<feature type="coiled-coil region" evidence="2">
    <location>
        <begin position="313"/>
        <end position="340"/>
    </location>
</feature>
<dbReference type="OrthoDB" id="9807669at2"/>
<dbReference type="STRING" id="1302687.SAMN05444267_1008158"/>